<keyword evidence="2" id="KW-0472">Membrane</keyword>
<dbReference type="PANTHER" id="PTHR30441">
    <property type="entry name" value="DUF748 DOMAIN-CONTAINING PROTEIN"/>
    <property type="match status" value="1"/>
</dbReference>
<dbReference type="GO" id="GO:0090313">
    <property type="term" value="P:regulation of protein targeting to membrane"/>
    <property type="evidence" value="ECO:0007669"/>
    <property type="project" value="TreeGrafter"/>
</dbReference>
<feature type="transmembrane region" description="Helical" evidence="2">
    <location>
        <begin position="51"/>
        <end position="76"/>
    </location>
</feature>
<protein>
    <recommendedName>
        <fullName evidence="5">DUF3971 domain-containing protein</fullName>
    </recommendedName>
</protein>
<organism evidence="3 4">
    <name type="scientific">Cohaesibacter celericrescens</name>
    <dbReference type="NCBI Taxonomy" id="2067669"/>
    <lineage>
        <taxon>Bacteria</taxon>
        <taxon>Pseudomonadati</taxon>
        <taxon>Pseudomonadota</taxon>
        <taxon>Alphaproteobacteria</taxon>
        <taxon>Hyphomicrobiales</taxon>
        <taxon>Cohaesibacteraceae</taxon>
    </lineage>
</organism>
<keyword evidence="2" id="KW-0812">Transmembrane</keyword>
<dbReference type="PANTHER" id="PTHR30441:SF4">
    <property type="entry name" value="PROTEIN ASMA"/>
    <property type="match status" value="1"/>
</dbReference>
<reference evidence="3 4" key="1">
    <citation type="submission" date="2018-01" db="EMBL/GenBank/DDBJ databases">
        <title>The draft genome sequence of Cohaesibacter sp. H1304.</title>
        <authorList>
            <person name="Wang N.-N."/>
            <person name="Du Z.-J."/>
        </authorList>
    </citation>
    <scope>NUCLEOTIDE SEQUENCE [LARGE SCALE GENOMIC DNA]</scope>
    <source>
        <strain evidence="3 4">H1304</strain>
    </source>
</reference>
<evidence type="ECO:0000313" key="4">
    <source>
        <dbReference type="Proteomes" id="UP000234881"/>
    </source>
</evidence>
<dbReference type="AlphaFoldDB" id="A0A2N5XSK4"/>
<keyword evidence="2" id="KW-1133">Transmembrane helix</keyword>
<comment type="caution">
    <text evidence="3">The sequence shown here is derived from an EMBL/GenBank/DDBJ whole genome shotgun (WGS) entry which is preliminary data.</text>
</comment>
<feature type="region of interest" description="Disordered" evidence="1">
    <location>
        <begin position="1"/>
        <end position="39"/>
    </location>
</feature>
<feature type="compositionally biased region" description="Polar residues" evidence="1">
    <location>
        <begin position="30"/>
        <end position="39"/>
    </location>
</feature>
<feature type="compositionally biased region" description="Basic and acidic residues" evidence="1">
    <location>
        <begin position="1"/>
        <end position="12"/>
    </location>
</feature>
<dbReference type="InterPro" id="IPR052894">
    <property type="entry name" value="AsmA-related"/>
</dbReference>
<keyword evidence="4" id="KW-1185">Reference proteome</keyword>
<dbReference type="EMBL" id="PKUQ01000016">
    <property type="protein sequence ID" value="PLW77440.1"/>
    <property type="molecule type" value="Genomic_DNA"/>
</dbReference>
<evidence type="ECO:0000313" key="3">
    <source>
        <dbReference type="EMBL" id="PLW77440.1"/>
    </source>
</evidence>
<evidence type="ECO:0008006" key="5">
    <source>
        <dbReference type="Google" id="ProtNLM"/>
    </source>
</evidence>
<sequence length="1150" mass="125344">MIELADSSKAHDSAQPSDTQGIEADGFEPSITSSSSDGVNNFQKKSSWKRWFVWTSAGLVLVLLLLIGLTALRLFVSPLSVSSFVSEIEEAAAAALPPGQILLLDDAQISFAENGGLALRLSEVELREGEQLLLSAARIDLEVDILSLFKQQLRPSMVFIPNMIARVQRDKNGRFLIAGQDPGSVGEPMGPPVRSQAIFYDPDEPEFVSFIYSMRRAIQPLADDDLSKRPPRILIKDTEIHFQDDIAEETRKFEKVAFSYNPAGEKDDLWRIDFAVNGHHGRIGFAMAEFPLSKEERGVEGRSIEFRFADVSLPDLAPRFADKSQRFQFSSPVFGGARLDFDLKGALVDVSVALDVGAGRLDFGDDDIALLDEASFRLDWEPELRALRLEKGMVYFGETGGEFRGVAVWPEKRDGDIRIAIEGEDIKLAARDNPNPPKLVKNLILQAKVGRESGIGTIERFGVLADEGSLQGAGSMALVNGELTAGMTFVFSEMPYDLISHMWPVSIANGAREWIIKNVEAGKTTGGTIEVALSESMFERNEEGRLVLPDDAVQVDFGVRDLRIKGFGDLPPAEKLNGSGVVTGRTFVANIEDGRFVTKQGRHFGINSGKFEIPDHSQKPATGVVVIDAEGTASALGEIVDSEPLHVLRSEKQTASGLKGKASAKVMVRFPFIKDLKKEDVDYSAKVDLKDFSSAKPIRSRKIEKAELTINTDGTRVDIAGAGTIDGLVTRLDLTTSTDDSLSFASNFELLLSDDDRRKMGLDISQWLRGPVMVKVKQGGDRQDVTRVEVDLTKALLAIGEIGWSKKPNVRGKATFDLIQRGDSYQVRSVSVEGDGFSATGSADLSKADGLQKLTISKLHLSRGDRLRIDAVQSKKDFYTIRLTGEVLDLRGKLMANPLNGTNENLSKDSYVLNANIKKVIGLSGHSIVNLTATQHVINGKDQSIRAKGLLDGRAKLDVTTKAGERPTVHIYSDDAGALLRFFGAIDRVLGGRLALSIVLQNGWDHVTGSVFFKDFNISGQVEKQKLTKKSVERVNGNFNKFTMTFSGKKGVYSIINGVVKGPVLGATVGGTVDMGSKSLALSGTYIPAYGVNNFFSRIPLLGRALGNRKNEGLLGITYKIQGNMSNPRVVINPASLLAPGALRKMFEFN</sequence>
<dbReference type="Proteomes" id="UP000234881">
    <property type="component" value="Unassembled WGS sequence"/>
</dbReference>
<evidence type="ECO:0000256" key="2">
    <source>
        <dbReference type="SAM" id="Phobius"/>
    </source>
</evidence>
<dbReference type="GO" id="GO:0005886">
    <property type="term" value="C:plasma membrane"/>
    <property type="evidence" value="ECO:0007669"/>
    <property type="project" value="TreeGrafter"/>
</dbReference>
<gene>
    <name evidence="3" type="ORF">C0081_08895</name>
</gene>
<accession>A0A2N5XSK4</accession>
<name>A0A2N5XSK4_9HYPH</name>
<evidence type="ECO:0000256" key="1">
    <source>
        <dbReference type="SAM" id="MobiDB-lite"/>
    </source>
</evidence>
<proteinExistence type="predicted"/>